<reference evidence="4 5" key="1">
    <citation type="submission" date="2019-02" db="EMBL/GenBank/DDBJ databases">
        <title>Deep-cultivation of Planctomycetes and their phenomic and genomic characterization uncovers novel biology.</title>
        <authorList>
            <person name="Wiegand S."/>
            <person name="Jogler M."/>
            <person name="Boedeker C."/>
            <person name="Pinto D."/>
            <person name="Vollmers J."/>
            <person name="Rivas-Marin E."/>
            <person name="Kohn T."/>
            <person name="Peeters S.H."/>
            <person name="Heuer A."/>
            <person name="Rast P."/>
            <person name="Oberbeckmann S."/>
            <person name="Bunk B."/>
            <person name="Jeske O."/>
            <person name="Meyerdierks A."/>
            <person name="Storesund J.E."/>
            <person name="Kallscheuer N."/>
            <person name="Luecker S."/>
            <person name="Lage O.M."/>
            <person name="Pohl T."/>
            <person name="Merkel B.J."/>
            <person name="Hornburger P."/>
            <person name="Mueller R.-W."/>
            <person name="Bruemmer F."/>
            <person name="Labrenz M."/>
            <person name="Spormann A.M."/>
            <person name="Op Den Camp H."/>
            <person name="Overmann J."/>
            <person name="Amann R."/>
            <person name="Jetten M.S.M."/>
            <person name="Mascher T."/>
            <person name="Medema M.H."/>
            <person name="Devos D.P."/>
            <person name="Kaster A.-K."/>
            <person name="Ovreas L."/>
            <person name="Rohde M."/>
            <person name="Galperin M.Y."/>
            <person name="Jogler C."/>
        </authorList>
    </citation>
    <scope>NUCLEOTIDE SEQUENCE [LARGE SCALE GENOMIC DNA]</scope>
    <source>
        <strain evidence="4 5">Pla111</strain>
    </source>
</reference>
<gene>
    <name evidence="4" type="ORF">Pla111_03500</name>
</gene>
<comment type="caution">
    <text evidence="4">The sequence shown here is derived from an EMBL/GenBank/DDBJ whole genome shotgun (WGS) entry which is preliminary data.</text>
</comment>
<evidence type="ECO:0000313" key="5">
    <source>
        <dbReference type="Proteomes" id="UP000318995"/>
    </source>
</evidence>
<feature type="transmembrane region" description="Helical" evidence="2">
    <location>
        <begin position="71"/>
        <end position="91"/>
    </location>
</feature>
<comment type="similarity">
    <text evidence="1">Belongs to the peptidase A24 family.</text>
</comment>
<feature type="transmembrane region" description="Helical" evidence="2">
    <location>
        <begin position="97"/>
        <end position="121"/>
    </location>
</feature>
<evidence type="ECO:0000313" key="4">
    <source>
        <dbReference type="EMBL" id="TWT48576.1"/>
    </source>
</evidence>
<dbReference type="AlphaFoldDB" id="A0A5C5WCD8"/>
<feature type="transmembrane region" description="Helical" evidence="2">
    <location>
        <begin position="133"/>
        <end position="159"/>
    </location>
</feature>
<accession>A0A5C5WCD8</accession>
<dbReference type="PANTHER" id="PTHR30487:SF0">
    <property type="entry name" value="PREPILIN LEADER PEPTIDASE_N-METHYLTRANSFERASE-RELATED"/>
    <property type="match status" value="1"/>
</dbReference>
<keyword evidence="5" id="KW-1185">Reference proteome</keyword>
<dbReference type="Gene3D" id="1.20.120.1220">
    <property type="match status" value="1"/>
</dbReference>
<feature type="transmembrane region" description="Helical" evidence="2">
    <location>
        <begin position="46"/>
        <end position="64"/>
    </location>
</feature>
<feature type="transmembrane region" description="Helical" evidence="2">
    <location>
        <begin position="203"/>
        <end position="221"/>
    </location>
</feature>
<feature type="domain" description="Prepilin type IV endopeptidase peptidase" evidence="3">
    <location>
        <begin position="50"/>
        <end position="155"/>
    </location>
</feature>
<dbReference type="GO" id="GO:0004190">
    <property type="term" value="F:aspartic-type endopeptidase activity"/>
    <property type="evidence" value="ECO:0007669"/>
    <property type="project" value="InterPro"/>
</dbReference>
<keyword evidence="2" id="KW-0812">Transmembrane</keyword>
<protein>
    <submittedName>
        <fullName evidence="4">Type IV leader peptidase family protein</fullName>
    </submittedName>
</protein>
<dbReference type="GO" id="GO:0005886">
    <property type="term" value="C:plasma membrane"/>
    <property type="evidence" value="ECO:0007669"/>
    <property type="project" value="TreeGrafter"/>
</dbReference>
<name>A0A5C5WCD8_9BACT</name>
<dbReference type="InterPro" id="IPR050882">
    <property type="entry name" value="Prepilin_peptidase/N-MTase"/>
</dbReference>
<organism evidence="4 5">
    <name type="scientific">Botrimarina hoheduenensis</name>
    <dbReference type="NCBI Taxonomy" id="2528000"/>
    <lineage>
        <taxon>Bacteria</taxon>
        <taxon>Pseudomonadati</taxon>
        <taxon>Planctomycetota</taxon>
        <taxon>Planctomycetia</taxon>
        <taxon>Pirellulales</taxon>
        <taxon>Lacipirellulaceae</taxon>
        <taxon>Botrimarina</taxon>
    </lineage>
</organism>
<dbReference type="GO" id="GO:0006465">
    <property type="term" value="P:signal peptide processing"/>
    <property type="evidence" value="ECO:0007669"/>
    <property type="project" value="TreeGrafter"/>
</dbReference>
<evidence type="ECO:0000259" key="3">
    <source>
        <dbReference type="Pfam" id="PF01478"/>
    </source>
</evidence>
<evidence type="ECO:0000256" key="1">
    <source>
        <dbReference type="ARBA" id="ARBA00005801"/>
    </source>
</evidence>
<dbReference type="PANTHER" id="PTHR30487">
    <property type="entry name" value="TYPE 4 PREPILIN-LIKE PROTEINS LEADER PEPTIDE-PROCESSING ENZYME"/>
    <property type="match status" value="1"/>
</dbReference>
<dbReference type="InterPro" id="IPR000045">
    <property type="entry name" value="Prepilin_IV_endopep_pep"/>
</dbReference>
<dbReference type="Proteomes" id="UP000318995">
    <property type="component" value="Unassembled WGS sequence"/>
</dbReference>
<sequence>MPTKTIALVGWHLKPPVSVLPLRPKFAELTPMFDTAQLADAFVANWPVWFVTVTLIVAAVIDGMQLRVPNWITFPMIASGWVWSATLSPYAGWEGLVYSLIGTAVGLALLLPAYAIGGMGAGDVKLMAGIGAWVWGTVTAYAFAVSAVVGGIIAIGMVLTNKRWDKHHNQFWMILNEITAIKNPEQLAEIAAERKPRMMLLPYGIPIAIGSIAYFAWAGMLV</sequence>
<evidence type="ECO:0000256" key="2">
    <source>
        <dbReference type="SAM" id="Phobius"/>
    </source>
</evidence>
<keyword evidence="2" id="KW-1133">Transmembrane helix</keyword>
<proteinExistence type="inferred from homology"/>
<dbReference type="Pfam" id="PF01478">
    <property type="entry name" value="Peptidase_A24"/>
    <property type="match status" value="1"/>
</dbReference>
<keyword evidence="2" id="KW-0472">Membrane</keyword>
<dbReference type="EMBL" id="SJPH01000001">
    <property type="protein sequence ID" value="TWT48576.1"/>
    <property type="molecule type" value="Genomic_DNA"/>
</dbReference>